<accession>A0A2Z4Y1N0</accession>
<protein>
    <submittedName>
        <fullName evidence="6">Uncharacterized protein</fullName>
    </submittedName>
</protein>
<gene>
    <name evidence="6" type="ORF">BRCON_0157</name>
</gene>
<dbReference type="GO" id="GO:0016020">
    <property type="term" value="C:membrane"/>
    <property type="evidence" value="ECO:0007669"/>
    <property type="project" value="UniProtKB-SubCell"/>
</dbReference>
<keyword evidence="4 5" id="KW-0472">Membrane</keyword>
<feature type="transmembrane region" description="Helical" evidence="5">
    <location>
        <begin position="242"/>
        <end position="260"/>
    </location>
</feature>
<evidence type="ECO:0000256" key="3">
    <source>
        <dbReference type="ARBA" id="ARBA00022989"/>
    </source>
</evidence>
<proteinExistence type="predicted"/>
<comment type="subcellular location">
    <subcellularLocation>
        <location evidence="1">Membrane</location>
        <topology evidence="1">Multi-pass membrane protein</topology>
    </subcellularLocation>
</comment>
<dbReference type="EMBL" id="CP030759">
    <property type="protein sequence ID" value="AXA34934.1"/>
    <property type="molecule type" value="Genomic_DNA"/>
</dbReference>
<dbReference type="GO" id="GO:0016765">
    <property type="term" value="F:transferase activity, transferring alkyl or aryl (other than methyl) groups"/>
    <property type="evidence" value="ECO:0007669"/>
    <property type="project" value="InterPro"/>
</dbReference>
<feature type="transmembrane region" description="Helical" evidence="5">
    <location>
        <begin position="43"/>
        <end position="65"/>
    </location>
</feature>
<dbReference type="Pfam" id="PF01040">
    <property type="entry name" value="UbiA"/>
    <property type="match status" value="1"/>
</dbReference>
<name>A0A2Z4Y1N0_SUMC1</name>
<dbReference type="KEGG" id="schv:BRCON_0157"/>
<feature type="transmembrane region" description="Helical" evidence="5">
    <location>
        <begin position="280"/>
        <end position="298"/>
    </location>
</feature>
<dbReference type="AlphaFoldDB" id="A0A2Z4Y1N0"/>
<feature type="transmembrane region" description="Helical" evidence="5">
    <location>
        <begin position="108"/>
        <end position="125"/>
    </location>
</feature>
<evidence type="ECO:0000256" key="4">
    <source>
        <dbReference type="ARBA" id="ARBA00023136"/>
    </source>
</evidence>
<evidence type="ECO:0000256" key="5">
    <source>
        <dbReference type="SAM" id="Phobius"/>
    </source>
</evidence>
<dbReference type="InterPro" id="IPR000537">
    <property type="entry name" value="UbiA_prenyltransferase"/>
</dbReference>
<evidence type="ECO:0000256" key="1">
    <source>
        <dbReference type="ARBA" id="ARBA00004141"/>
    </source>
</evidence>
<keyword evidence="2 5" id="KW-0812">Transmembrane</keyword>
<feature type="transmembrane region" description="Helical" evidence="5">
    <location>
        <begin position="171"/>
        <end position="191"/>
    </location>
</feature>
<organism evidence="6 7">
    <name type="scientific">Sumerlaea chitinivorans</name>
    <dbReference type="NCBI Taxonomy" id="2250252"/>
    <lineage>
        <taxon>Bacteria</taxon>
        <taxon>Candidatus Sumerlaeota</taxon>
        <taxon>Candidatus Sumerlaeia</taxon>
        <taxon>Candidatus Sumerlaeales</taxon>
        <taxon>Candidatus Sumerlaeaceae</taxon>
        <taxon>Candidatus Sumerlaea</taxon>
    </lineage>
</organism>
<reference evidence="6 7" key="1">
    <citation type="submission" date="2018-05" db="EMBL/GenBank/DDBJ databases">
        <title>A metagenomic window into the 2 km-deep terrestrial subsurface aquifer revealed taxonomically and functionally diverse microbial community comprising novel uncultured bacterial lineages.</title>
        <authorList>
            <person name="Kadnikov V.V."/>
            <person name="Mardanov A.V."/>
            <person name="Beletsky A.V."/>
            <person name="Banks D."/>
            <person name="Pimenov N.V."/>
            <person name="Frank Y.A."/>
            <person name="Karnachuk O.V."/>
            <person name="Ravin N.V."/>
        </authorList>
    </citation>
    <scope>NUCLEOTIDE SEQUENCE [LARGE SCALE GENOMIC DNA]</scope>
    <source>
        <strain evidence="6">BY</strain>
    </source>
</reference>
<feature type="transmembrane region" description="Helical" evidence="5">
    <location>
        <begin position="85"/>
        <end position="103"/>
    </location>
</feature>
<feature type="transmembrane region" description="Helical" evidence="5">
    <location>
        <begin position="211"/>
        <end position="230"/>
    </location>
</feature>
<evidence type="ECO:0000313" key="7">
    <source>
        <dbReference type="Proteomes" id="UP000262583"/>
    </source>
</evidence>
<feature type="transmembrane region" description="Helical" evidence="5">
    <location>
        <begin position="137"/>
        <end position="159"/>
    </location>
</feature>
<dbReference type="Proteomes" id="UP000262583">
    <property type="component" value="Chromosome"/>
</dbReference>
<evidence type="ECO:0000256" key="2">
    <source>
        <dbReference type="ARBA" id="ARBA00022692"/>
    </source>
</evidence>
<keyword evidence="3 5" id="KW-1133">Transmembrane helix</keyword>
<feature type="transmembrane region" description="Helical" evidence="5">
    <location>
        <begin position="14"/>
        <end position="31"/>
    </location>
</feature>
<sequence>MTIRPWLLHLRPRSWPIVFAHYFCGALVVLGNRGQWTTLLGPILIGGVLWTVFLNGGTLALNSAFDRDEGDIGYLDHPPPPPRGLALGALALMACGCILAWWFLPRSYTWAIVACTILSVLYSVPPVRLKAVAGADLLINMIGYGALTFAAGALATDLAATSDPALARRSWLLAASFGMLFGAFYPMTQIYQIPEDAARGDQTLALRLGPVRSLIFSLVCIVLCFGLQGLALMNRPSGAPSYSWIPVLSIVGNLGIWAGFTLDWLRRHEHYPAKQGMYRALWLWAVTDLTTALAFGFAA</sequence>
<evidence type="ECO:0000313" key="6">
    <source>
        <dbReference type="EMBL" id="AXA34934.1"/>
    </source>
</evidence>